<feature type="compositionally biased region" description="Basic and acidic residues" evidence="1">
    <location>
        <begin position="70"/>
        <end position="91"/>
    </location>
</feature>
<sequence>MAKPSIIAKVEEPSEWLFPLDLNNGYERAAAEAAEKAKAALSSTNPQCDKSAVGHRVSSLKAAALTGEAPLKELDHTDSSDADSGRKRPDSLTRGSPAVSRRRA</sequence>
<reference evidence="2" key="1">
    <citation type="journal article" date="2020" name="Cell">
        <title>Large-Scale Comparative Analyses of Tick Genomes Elucidate Their Genetic Diversity and Vector Capacities.</title>
        <authorList>
            <consortium name="Tick Genome and Microbiome Consortium (TIGMIC)"/>
            <person name="Jia N."/>
            <person name="Wang J."/>
            <person name="Shi W."/>
            <person name="Du L."/>
            <person name="Sun Y."/>
            <person name="Zhan W."/>
            <person name="Jiang J.F."/>
            <person name="Wang Q."/>
            <person name="Zhang B."/>
            <person name="Ji P."/>
            <person name="Bell-Sakyi L."/>
            <person name="Cui X.M."/>
            <person name="Yuan T.T."/>
            <person name="Jiang B.G."/>
            <person name="Yang W.F."/>
            <person name="Lam T.T."/>
            <person name="Chang Q.C."/>
            <person name="Ding S.J."/>
            <person name="Wang X.J."/>
            <person name="Zhu J.G."/>
            <person name="Ruan X.D."/>
            <person name="Zhao L."/>
            <person name="Wei J.T."/>
            <person name="Ye R.Z."/>
            <person name="Que T.C."/>
            <person name="Du C.H."/>
            <person name="Zhou Y.H."/>
            <person name="Cheng J.X."/>
            <person name="Dai P.F."/>
            <person name="Guo W.B."/>
            <person name="Han X.H."/>
            <person name="Huang E.J."/>
            <person name="Li L.F."/>
            <person name="Wei W."/>
            <person name="Gao Y.C."/>
            <person name="Liu J.Z."/>
            <person name="Shao H.Z."/>
            <person name="Wang X."/>
            <person name="Wang C.C."/>
            <person name="Yang T.C."/>
            <person name="Huo Q.B."/>
            <person name="Li W."/>
            <person name="Chen H.Y."/>
            <person name="Chen S.E."/>
            <person name="Zhou L.G."/>
            <person name="Ni X.B."/>
            <person name="Tian J.H."/>
            <person name="Sheng Y."/>
            <person name="Liu T."/>
            <person name="Pan Y.S."/>
            <person name="Xia L.Y."/>
            <person name="Li J."/>
            <person name="Zhao F."/>
            <person name="Cao W.C."/>
        </authorList>
    </citation>
    <scope>NUCLEOTIDE SEQUENCE</scope>
    <source>
        <strain evidence="2">Rsan-2018</strain>
    </source>
</reference>
<dbReference type="EMBL" id="JABSTV010000800">
    <property type="protein sequence ID" value="KAH7985629.1"/>
    <property type="molecule type" value="Genomic_DNA"/>
</dbReference>
<reference evidence="2" key="2">
    <citation type="submission" date="2021-09" db="EMBL/GenBank/DDBJ databases">
        <authorList>
            <person name="Jia N."/>
            <person name="Wang J."/>
            <person name="Shi W."/>
            <person name="Du L."/>
            <person name="Sun Y."/>
            <person name="Zhan W."/>
            <person name="Jiang J."/>
            <person name="Wang Q."/>
            <person name="Zhang B."/>
            <person name="Ji P."/>
            <person name="Sakyi L.B."/>
            <person name="Cui X."/>
            <person name="Yuan T."/>
            <person name="Jiang B."/>
            <person name="Yang W."/>
            <person name="Lam T.T.-Y."/>
            <person name="Chang Q."/>
            <person name="Ding S."/>
            <person name="Wang X."/>
            <person name="Zhu J."/>
            <person name="Ruan X."/>
            <person name="Zhao L."/>
            <person name="Wei J."/>
            <person name="Que T."/>
            <person name="Du C."/>
            <person name="Cheng J."/>
            <person name="Dai P."/>
            <person name="Han X."/>
            <person name="Huang E."/>
            <person name="Gao Y."/>
            <person name="Liu J."/>
            <person name="Shao H."/>
            <person name="Ye R."/>
            <person name="Li L."/>
            <person name="Wei W."/>
            <person name="Wang X."/>
            <person name="Wang C."/>
            <person name="Huo Q."/>
            <person name="Li W."/>
            <person name="Guo W."/>
            <person name="Chen H."/>
            <person name="Chen S."/>
            <person name="Zhou L."/>
            <person name="Zhou L."/>
            <person name="Ni X."/>
            <person name="Tian J."/>
            <person name="Zhou Y."/>
            <person name="Sheng Y."/>
            <person name="Liu T."/>
            <person name="Pan Y."/>
            <person name="Xia L."/>
            <person name="Li J."/>
            <person name="Zhao F."/>
            <person name="Cao W."/>
        </authorList>
    </citation>
    <scope>NUCLEOTIDE SEQUENCE</scope>
    <source>
        <strain evidence="2">Rsan-2018</strain>
        <tissue evidence="2">Larvae</tissue>
    </source>
</reference>
<keyword evidence="3" id="KW-1185">Reference proteome</keyword>
<feature type="region of interest" description="Disordered" evidence="1">
    <location>
        <begin position="64"/>
        <end position="104"/>
    </location>
</feature>
<name>A0A9D4TCY6_RHISA</name>
<evidence type="ECO:0000313" key="3">
    <source>
        <dbReference type="Proteomes" id="UP000821837"/>
    </source>
</evidence>
<evidence type="ECO:0000256" key="1">
    <source>
        <dbReference type="SAM" id="MobiDB-lite"/>
    </source>
</evidence>
<comment type="caution">
    <text evidence="2">The sequence shown here is derived from an EMBL/GenBank/DDBJ whole genome shotgun (WGS) entry which is preliminary data.</text>
</comment>
<evidence type="ECO:0000313" key="2">
    <source>
        <dbReference type="EMBL" id="KAH7985629.1"/>
    </source>
</evidence>
<accession>A0A9D4TCY6</accession>
<dbReference type="AlphaFoldDB" id="A0A9D4TCY6"/>
<gene>
    <name evidence="2" type="ORF">HPB52_025502</name>
</gene>
<organism evidence="2 3">
    <name type="scientific">Rhipicephalus sanguineus</name>
    <name type="common">Brown dog tick</name>
    <name type="synonym">Ixodes sanguineus</name>
    <dbReference type="NCBI Taxonomy" id="34632"/>
    <lineage>
        <taxon>Eukaryota</taxon>
        <taxon>Metazoa</taxon>
        <taxon>Ecdysozoa</taxon>
        <taxon>Arthropoda</taxon>
        <taxon>Chelicerata</taxon>
        <taxon>Arachnida</taxon>
        <taxon>Acari</taxon>
        <taxon>Parasitiformes</taxon>
        <taxon>Ixodida</taxon>
        <taxon>Ixodoidea</taxon>
        <taxon>Ixodidae</taxon>
        <taxon>Rhipicephalinae</taxon>
        <taxon>Rhipicephalus</taxon>
        <taxon>Rhipicephalus</taxon>
    </lineage>
</organism>
<protein>
    <submittedName>
        <fullName evidence="2">Uncharacterized protein</fullName>
    </submittedName>
</protein>
<dbReference type="Proteomes" id="UP000821837">
    <property type="component" value="Unassembled WGS sequence"/>
</dbReference>
<proteinExistence type="predicted"/>